<dbReference type="RefSeq" id="WP_159751803.1">
    <property type="nucleotide sequence ID" value="NZ_CASSPE010000031.1"/>
</dbReference>
<evidence type="ECO:0000313" key="4">
    <source>
        <dbReference type="Proteomes" id="UP000460412"/>
    </source>
</evidence>
<dbReference type="Gene3D" id="3.20.20.80">
    <property type="entry name" value="Glycosidases"/>
    <property type="match status" value="1"/>
</dbReference>
<dbReference type="PANTHER" id="PTHR43405:SF1">
    <property type="entry name" value="GLYCOSYL HYDROLASE DIGH"/>
    <property type="match status" value="1"/>
</dbReference>
<keyword evidence="1" id="KW-0732">Signal</keyword>
<dbReference type="InterPro" id="IPR052177">
    <property type="entry name" value="Divisome_Glycosyl_Hydrolase"/>
</dbReference>
<dbReference type="EMBL" id="WUQX01000001">
    <property type="protein sequence ID" value="MXP76745.1"/>
    <property type="molecule type" value="Genomic_DNA"/>
</dbReference>
<comment type="caution">
    <text evidence="3">The sequence shown here is derived from an EMBL/GenBank/DDBJ whole genome shotgun (WGS) entry which is preliminary data.</text>
</comment>
<gene>
    <name evidence="3" type="ORF">GN277_15545</name>
</gene>
<evidence type="ECO:0000259" key="2">
    <source>
        <dbReference type="Pfam" id="PF02638"/>
    </source>
</evidence>
<reference evidence="3 4" key="1">
    <citation type="submission" date="2019-12" db="EMBL/GenBank/DDBJ databases">
        <title>Sporaefaciens musculi gen. nov., sp. nov., a novel bacterium isolated from the caecum of an obese mouse.</title>
        <authorList>
            <person name="Rasmussen T.S."/>
            <person name="Streidl T."/>
            <person name="Hitch T.C.A."/>
            <person name="Wortmann E."/>
            <person name="Deptula P."/>
            <person name="Hansen M."/>
            <person name="Nielsen D.S."/>
            <person name="Clavel T."/>
            <person name="Vogensen F.K."/>
        </authorList>
    </citation>
    <scope>NUCLEOTIDE SEQUENCE [LARGE SCALE GENOMIC DNA]</scope>
    <source>
        <strain evidence="3 4">WCA-9-b2</strain>
    </source>
</reference>
<dbReference type="Pfam" id="PF02638">
    <property type="entry name" value="GHL10"/>
    <property type="match status" value="1"/>
</dbReference>
<protein>
    <submittedName>
        <fullName evidence="3">Family 10 glycosylhydrolase</fullName>
    </submittedName>
</protein>
<evidence type="ECO:0000256" key="1">
    <source>
        <dbReference type="ARBA" id="ARBA00022729"/>
    </source>
</evidence>
<dbReference type="PANTHER" id="PTHR43405">
    <property type="entry name" value="GLYCOSYL HYDROLASE DIGH"/>
    <property type="match status" value="1"/>
</dbReference>
<proteinExistence type="predicted"/>
<evidence type="ECO:0000313" key="3">
    <source>
        <dbReference type="EMBL" id="MXP76745.1"/>
    </source>
</evidence>
<dbReference type="SUPFAM" id="SSF51445">
    <property type="entry name" value="(Trans)glycosidases"/>
    <property type="match status" value="1"/>
</dbReference>
<dbReference type="Proteomes" id="UP000460412">
    <property type="component" value="Unassembled WGS sequence"/>
</dbReference>
<keyword evidence="3" id="KW-0378">Hydrolase</keyword>
<dbReference type="GO" id="GO:0016787">
    <property type="term" value="F:hydrolase activity"/>
    <property type="evidence" value="ECO:0007669"/>
    <property type="project" value="UniProtKB-KW"/>
</dbReference>
<accession>A0A7X3MI71</accession>
<sequence>MKKLERTLTEIAVSLLFVILAMVLFGVHGKKPEEKPPKEAVMKRETDREMRGVWVASVENLDYPAMPTASAQELRAQADAVMDGVGRMGFNTIFLQVRPCSDAFYPSKIYPWSRYLTGQQGTAPDSEFDPLEYWVSEAHKRGLELHAWLNPYRIARDAVEWESLEESSPARQHPDWVVQYQDGYYFNPGLPEVRELVTDGVMEIVENYQVDGIHLDDYFYPGGDFNDGASYAAYGGDFPDIGDWRRNNVNLLVNGLDTAIHEAEPDMEFGISPAGIWASNTMHPEGSATTSSFSSYFSLYADSRTWVKEGWVDYIAPQLYWEMGHATADFSALLGWWSAVAKEAKEKGVKLYVGLADYKTAEAGEDGNNPWYGGGEIERQMEACSVEDTVSGTIHFRYGLIANCPSIQQVLGKAYSEH</sequence>
<feature type="domain" description="Glycosyl hydrolase-like 10" evidence="2">
    <location>
        <begin position="49"/>
        <end position="370"/>
    </location>
</feature>
<organism evidence="3 4">
    <name type="scientific">Sporofaciens musculi</name>
    <dbReference type="NCBI Taxonomy" id="2681861"/>
    <lineage>
        <taxon>Bacteria</taxon>
        <taxon>Bacillati</taxon>
        <taxon>Bacillota</taxon>
        <taxon>Clostridia</taxon>
        <taxon>Lachnospirales</taxon>
        <taxon>Lachnospiraceae</taxon>
        <taxon>Sporofaciens</taxon>
    </lineage>
</organism>
<dbReference type="InterPro" id="IPR003790">
    <property type="entry name" value="GHL10"/>
</dbReference>
<name>A0A7X3MI71_9FIRM</name>
<dbReference type="AlphaFoldDB" id="A0A7X3MI71"/>
<keyword evidence="4" id="KW-1185">Reference proteome</keyword>
<dbReference type="InterPro" id="IPR017853">
    <property type="entry name" value="GH"/>
</dbReference>